<keyword evidence="2" id="KW-1185">Reference proteome</keyword>
<protein>
    <submittedName>
        <fullName evidence="1">Uncharacterized protein</fullName>
    </submittedName>
</protein>
<dbReference type="EMBL" id="ML121536">
    <property type="protein sequence ID" value="RPB25916.1"/>
    <property type="molecule type" value="Genomic_DNA"/>
</dbReference>
<organism evidence="1 2">
    <name type="scientific">Terfezia boudieri ATCC MYA-4762</name>
    <dbReference type="NCBI Taxonomy" id="1051890"/>
    <lineage>
        <taxon>Eukaryota</taxon>
        <taxon>Fungi</taxon>
        <taxon>Dikarya</taxon>
        <taxon>Ascomycota</taxon>
        <taxon>Pezizomycotina</taxon>
        <taxon>Pezizomycetes</taxon>
        <taxon>Pezizales</taxon>
        <taxon>Pezizaceae</taxon>
        <taxon>Terfezia</taxon>
    </lineage>
</organism>
<reference evidence="1 2" key="1">
    <citation type="journal article" date="2018" name="Nat. Ecol. Evol.">
        <title>Pezizomycetes genomes reveal the molecular basis of ectomycorrhizal truffle lifestyle.</title>
        <authorList>
            <person name="Murat C."/>
            <person name="Payen T."/>
            <person name="Noel B."/>
            <person name="Kuo A."/>
            <person name="Morin E."/>
            <person name="Chen J."/>
            <person name="Kohler A."/>
            <person name="Krizsan K."/>
            <person name="Balestrini R."/>
            <person name="Da Silva C."/>
            <person name="Montanini B."/>
            <person name="Hainaut M."/>
            <person name="Levati E."/>
            <person name="Barry K.W."/>
            <person name="Belfiori B."/>
            <person name="Cichocki N."/>
            <person name="Clum A."/>
            <person name="Dockter R.B."/>
            <person name="Fauchery L."/>
            <person name="Guy J."/>
            <person name="Iotti M."/>
            <person name="Le Tacon F."/>
            <person name="Lindquist E.A."/>
            <person name="Lipzen A."/>
            <person name="Malagnac F."/>
            <person name="Mello A."/>
            <person name="Molinier V."/>
            <person name="Miyauchi S."/>
            <person name="Poulain J."/>
            <person name="Riccioni C."/>
            <person name="Rubini A."/>
            <person name="Sitrit Y."/>
            <person name="Splivallo R."/>
            <person name="Traeger S."/>
            <person name="Wang M."/>
            <person name="Zifcakova L."/>
            <person name="Wipf D."/>
            <person name="Zambonelli A."/>
            <person name="Paolocci F."/>
            <person name="Nowrousian M."/>
            <person name="Ottonello S."/>
            <person name="Baldrian P."/>
            <person name="Spatafora J.W."/>
            <person name="Henrissat B."/>
            <person name="Nagy L.G."/>
            <person name="Aury J.M."/>
            <person name="Wincker P."/>
            <person name="Grigoriev I.V."/>
            <person name="Bonfante P."/>
            <person name="Martin F.M."/>
        </authorList>
    </citation>
    <scope>NUCLEOTIDE SEQUENCE [LARGE SCALE GENOMIC DNA]</scope>
    <source>
        <strain evidence="1 2">ATCC MYA-4762</strain>
    </source>
</reference>
<proteinExistence type="predicted"/>
<evidence type="ECO:0000313" key="2">
    <source>
        <dbReference type="Proteomes" id="UP000267821"/>
    </source>
</evidence>
<name>A0A3N4LSQ6_9PEZI</name>
<dbReference type="InParanoid" id="A0A3N4LSQ6"/>
<gene>
    <name evidence="1" type="ORF">L211DRAFT_835995</name>
</gene>
<sequence length="106" mass="11505">MAAKSASLTLSSQDALLKLITESFPNLSLTITVSGEAKASSIKLPAEEVVSGTSIITHYLARQLFPGLEYSEIEEAEIIPRYNGCVKQRLRAYRKFAIATADPTAM</sequence>
<dbReference type="AlphaFoldDB" id="A0A3N4LSQ6"/>
<accession>A0A3N4LSQ6</accession>
<dbReference type="Proteomes" id="UP000267821">
    <property type="component" value="Unassembled WGS sequence"/>
</dbReference>
<evidence type="ECO:0000313" key="1">
    <source>
        <dbReference type="EMBL" id="RPB25916.1"/>
    </source>
</evidence>
<dbReference type="OrthoDB" id="19141at2759"/>